<dbReference type="CDD" id="cd20292">
    <property type="entry name" value="cupin_QdtA-like"/>
    <property type="match status" value="1"/>
</dbReference>
<dbReference type="EMBL" id="PYGF01000013">
    <property type="protein sequence ID" value="PSL01457.1"/>
    <property type="molecule type" value="Genomic_DNA"/>
</dbReference>
<protein>
    <submittedName>
        <fullName evidence="2">WxcM-like protein</fullName>
    </submittedName>
</protein>
<feature type="domain" description="Sugar 3,4-ketoisomerase QdtA cupin" evidence="1">
    <location>
        <begin position="9"/>
        <end position="133"/>
    </location>
</feature>
<dbReference type="Pfam" id="PF05523">
    <property type="entry name" value="FdtA"/>
    <property type="match status" value="1"/>
</dbReference>
<dbReference type="Gene3D" id="2.60.120.10">
    <property type="entry name" value="Jelly Rolls"/>
    <property type="match status" value="1"/>
</dbReference>
<reference evidence="2 3" key="1">
    <citation type="submission" date="2018-03" db="EMBL/GenBank/DDBJ databases">
        <title>Genomic Encyclopedia of Archaeal and Bacterial Type Strains, Phase II (KMG-II): from individual species to whole genera.</title>
        <authorList>
            <person name="Goeker M."/>
        </authorList>
    </citation>
    <scope>NUCLEOTIDE SEQUENCE [LARGE SCALE GENOMIC DNA]</scope>
    <source>
        <strain evidence="2 3">DSM 28057</strain>
    </source>
</reference>
<dbReference type="OrthoDB" id="9795513at2"/>
<evidence type="ECO:0000313" key="2">
    <source>
        <dbReference type="EMBL" id="PSL01457.1"/>
    </source>
</evidence>
<gene>
    <name evidence="2" type="ORF">CLV48_11351</name>
</gene>
<dbReference type="AlphaFoldDB" id="A0A2P8DWB2"/>
<keyword evidence="3" id="KW-1185">Reference proteome</keyword>
<evidence type="ECO:0000259" key="1">
    <source>
        <dbReference type="Pfam" id="PF05523"/>
    </source>
</evidence>
<dbReference type="InterPro" id="IPR011051">
    <property type="entry name" value="RmlC_Cupin_sf"/>
</dbReference>
<sequence>MKTKLQRPELIYLHSHVSETGKLTFFEGDGLFPFPIRRSFWILDVPNGNQRGIHAHKEENQLLICLKGEVDVNLECIDGKQYQFKLHKENEALYLPRMTWSSVKFGEGAVLLVMSDRAFDEDDYLRDKNLFRQLQLDYLKTFE</sequence>
<name>A0A2P8DWB2_9BACT</name>
<dbReference type="Proteomes" id="UP000240708">
    <property type="component" value="Unassembled WGS sequence"/>
</dbReference>
<dbReference type="InterPro" id="IPR014710">
    <property type="entry name" value="RmlC-like_jellyroll"/>
</dbReference>
<proteinExistence type="predicted"/>
<dbReference type="InterPro" id="IPR008894">
    <property type="entry name" value="QdtA_cupin_dom"/>
</dbReference>
<evidence type="ECO:0000313" key="3">
    <source>
        <dbReference type="Proteomes" id="UP000240708"/>
    </source>
</evidence>
<accession>A0A2P8DWB2</accession>
<organism evidence="2 3">
    <name type="scientific">Cecembia rubra</name>
    <dbReference type="NCBI Taxonomy" id="1485585"/>
    <lineage>
        <taxon>Bacteria</taxon>
        <taxon>Pseudomonadati</taxon>
        <taxon>Bacteroidota</taxon>
        <taxon>Cytophagia</taxon>
        <taxon>Cytophagales</taxon>
        <taxon>Cyclobacteriaceae</taxon>
        <taxon>Cecembia</taxon>
    </lineage>
</organism>
<dbReference type="SUPFAM" id="SSF51182">
    <property type="entry name" value="RmlC-like cupins"/>
    <property type="match status" value="1"/>
</dbReference>
<comment type="caution">
    <text evidence="2">The sequence shown here is derived from an EMBL/GenBank/DDBJ whole genome shotgun (WGS) entry which is preliminary data.</text>
</comment>
<dbReference type="RefSeq" id="WP_106568638.1">
    <property type="nucleotide sequence ID" value="NZ_PYGF01000013.1"/>
</dbReference>